<keyword evidence="11 14" id="KW-0472">Membrane</keyword>
<evidence type="ECO:0000256" key="16">
    <source>
        <dbReference type="SAM" id="SignalP"/>
    </source>
</evidence>
<keyword evidence="6 14" id="KW-0812">Transmembrane</keyword>
<evidence type="ECO:0000256" key="5">
    <source>
        <dbReference type="ARBA" id="ARBA00022496"/>
    </source>
</evidence>
<evidence type="ECO:0000256" key="4">
    <source>
        <dbReference type="ARBA" id="ARBA00022452"/>
    </source>
</evidence>
<evidence type="ECO:0000256" key="10">
    <source>
        <dbReference type="ARBA" id="ARBA00023077"/>
    </source>
</evidence>
<reference evidence="19" key="1">
    <citation type="journal article" date="2014" name="Int. J. Syst. Evol. Microbiol.">
        <title>Complete genome sequence of Corynebacterium casei LMG S-19264T (=DSM 44701T), isolated from a smear-ripened cheese.</title>
        <authorList>
            <consortium name="US DOE Joint Genome Institute (JGI-PGF)"/>
            <person name="Walter F."/>
            <person name="Albersmeier A."/>
            <person name="Kalinowski J."/>
            <person name="Ruckert C."/>
        </authorList>
    </citation>
    <scope>NUCLEOTIDE SEQUENCE</scope>
    <source>
        <strain evidence="19">CGMCC 1.15290</strain>
    </source>
</reference>
<feature type="signal peptide" evidence="16">
    <location>
        <begin position="1"/>
        <end position="32"/>
    </location>
</feature>
<dbReference type="Proteomes" id="UP000627292">
    <property type="component" value="Unassembled WGS sequence"/>
</dbReference>
<dbReference type="SUPFAM" id="SSF49464">
    <property type="entry name" value="Carboxypeptidase regulatory domain-like"/>
    <property type="match status" value="1"/>
</dbReference>
<keyword evidence="12 19" id="KW-0675">Receptor</keyword>
<evidence type="ECO:0000256" key="12">
    <source>
        <dbReference type="ARBA" id="ARBA00023170"/>
    </source>
</evidence>
<keyword evidence="4 14" id="KW-1134">Transmembrane beta strand</keyword>
<keyword evidence="10 15" id="KW-0798">TonB box</keyword>
<evidence type="ECO:0000256" key="13">
    <source>
        <dbReference type="ARBA" id="ARBA00023237"/>
    </source>
</evidence>
<dbReference type="Pfam" id="PF07715">
    <property type="entry name" value="Plug"/>
    <property type="match status" value="1"/>
</dbReference>
<evidence type="ECO:0000256" key="6">
    <source>
        <dbReference type="ARBA" id="ARBA00022692"/>
    </source>
</evidence>
<evidence type="ECO:0000259" key="17">
    <source>
        <dbReference type="Pfam" id="PF00593"/>
    </source>
</evidence>
<organism evidence="19 20">
    <name type="scientific">Filimonas zeae</name>
    <dbReference type="NCBI Taxonomy" id="1737353"/>
    <lineage>
        <taxon>Bacteria</taxon>
        <taxon>Pseudomonadati</taxon>
        <taxon>Bacteroidota</taxon>
        <taxon>Chitinophagia</taxon>
        <taxon>Chitinophagales</taxon>
        <taxon>Chitinophagaceae</taxon>
        <taxon>Filimonas</taxon>
    </lineage>
</organism>
<proteinExistence type="inferred from homology"/>
<comment type="subcellular location">
    <subcellularLocation>
        <location evidence="1 14">Cell outer membrane</location>
        <topology evidence="1 14">Multi-pass membrane protein</topology>
    </subcellularLocation>
</comment>
<dbReference type="Gene3D" id="3.55.50.30">
    <property type="match status" value="1"/>
</dbReference>
<dbReference type="EMBL" id="BMIB01000003">
    <property type="protein sequence ID" value="GGH73775.1"/>
    <property type="molecule type" value="Genomic_DNA"/>
</dbReference>
<dbReference type="Gene3D" id="2.170.130.10">
    <property type="entry name" value="TonB-dependent receptor, plug domain"/>
    <property type="match status" value="1"/>
</dbReference>
<sequence>MQISEQLKNCIKFLCAFCMAFLLVLPFKSLHAQQGAGLLQTKITLRLTQVPLADALAAIGDKAGCTFSYSSNQLDAQKKVNAAFQDTPLETALKQLLGNRLKRLRVSGSQIFIQTAADKGSVKGKVVTADGRPAADVILQLQSTHYTTTTHADGSFQLEAEEGPYQLAASFVGLETQTQAVQITAGNAVAVNFTLTESSEQLEGIIVSTGKRNKFASRSSETAGKMPLKNMENAQVYTSVSKELIAEQVITDFGNVLKNTPGVYKIQGNRGINSDGASFYTIRGFRTEAALTDGLPMQTNGEIDPAYVERAEVLKGPSGTLYGGAITNLGGLINIITKKPVDTLGGEFSYTTGSFDLNRITADVYGAVNRSKTLLARVNAAYQYQGSFQDAGFRRTTLLAPALEYHASDKLSISLNAMFYNGEGTSPVSIFLHRTRQFIARTPEELNFDWKRSYTGNDITMKTPTTNVYSKITYKLSEQWTSQTNFSSNTRKSEGIYQYDFIRANTDERIERNVSMHNTTNTTLDLQQNFTGDFHIGRFRNRLLVGLDYVRQKANNNISAYVAFDTISAVAADPRYGNISRGAVEARIAAVTSGLTRNNSAVNIYSAYVSDVFNVTDRLNAMASVRADRYNSEGTFDRVAGAMVRDSKFDQTSVSTRLGVVYQVVKDKVSVFGNYMNGFLYLAPVVQPLPDISGVLKPQQANQWEGGVKLDVLKNRLSVTASYYNIELDKATRTEVVVRDNKNYNVTIQDGTQKSRGYEVEVIANPANGLNIIAGYGHNYSKLTKAIAALEGRRPVSAGPADLVNAWVSYSLQNGKCKGWGAGLGGNYISEHLTANSAVTGVFTLPAYTLMNATVYYDARWYRLAVKLDNISNRLYFAGQGVLTAQQPRSFSANLTVKF</sequence>
<comment type="similarity">
    <text evidence="2 14 15">Belongs to the TonB-dependent receptor family.</text>
</comment>
<evidence type="ECO:0000256" key="2">
    <source>
        <dbReference type="ARBA" id="ARBA00009810"/>
    </source>
</evidence>
<name>A0A917J2W1_9BACT</name>
<dbReference type="InterPro" id="IPR012910">
    <property type="entry name" value="Plug_dom"/>
</dbReference>
<dbReference type="PANTHER" id="PTHR32552">
    <property type="entry name" value="FERRICHROME IRON RECEPTOR-RELATED"/>
    <property type="match status" value="1"/>
</dbReference>
<protein>
    <submittedName>
        <fullName evidence="19">TonB-dependent receptor</fullName>
    </submittedName>
</protein>
<evidence type="ECO:0000256" key="11">
    <source>
        <dbReference type="ARBA" id="ARBA00023136"/>
    </source>
</evidence>
<evidence type="ECO:0000256" key="15">
    <source>
        <dbReference type="RuleBase" id="RU003357"/>
    </source>
</evidence>
<keyword evidence="8" id="KW-0408">Iron</keyword>
<gene>
    <name evidence="19" type="ORF">GCM10011379_35670</name>
</gene>
<dbReference type="Gene3D" id="2.60.40.1120">
    <property type="entry name" value="Carboxypeptidase-like, regulatory domain"/>
    <property type="match status" value="1"/>
</dbReference>
<dbReference type="RefSeq" id="WP_229687909.1">
    <property type="nucleotide sequence ID" value="NZ_BMIB01000003.1"/>
</dbReference>
<reference evidence="19" key="2">
    <citation type="submission" date="2020-09" db="EMBL/GenBank/DDBJ databases">
        <authorList>
            <person name="Sun Q."/>
            <person name="Zhou Y."/>
        </authorList>
    </citation>
    <scope>NUCLEOTIDE SEQUENCE</scope>
    <source>
        <strain evidence="19">CGMCC 1.15290</strain>
    </source>
</reference>
<dbReference type="InterPro" id="IPR008969">
    <property type="entry name" value="CarboxyPept-like_regulatory"/>
</dbReference>
<dbReference type="InterPro" id="IPR037066">
    <property type="entry name" value="Plug_dom_sf"/>
</dbReference>
<evidence type="ECO:0000256" key="8">
    <source>
        <dbReference type="ARBA" id="ARBA00023004"/>
    </source>
</evidence>
<evidence type="ECO:0000256" key="1">
    <source>
        <dbReference type="ARBA" id="ARBA00004571"/>
    </source>
</evidence>
<dbReference type="PANTHER" id="PTHR32552:SF68">
    <property type="entry name" value="FERRICHROME OUTER MEMBRANE TRANSPORTER_PHAGE RECEPTOR"/>
    <property type="match status" value="1"/>
</dbReference>
<dbReference type="SUPFAM" id="SSF56935">
    <property type="entry name" value="Porins"/>
    <property type="match status" value="1"/>
</dbReference>
<keyword evidence="7 16" id="KW-0732">Signal</keyword>
<dbReference type="InterPro" id="IPR010105">
    <property type="entry name" value="TonB_sidphr_rcpt"/>
</dbReference>
<keyword evidence="20" id="KW-1185">Reference proteome</keyword>
<evidence type="ECO:0000259" key="18">
    <source>
        <dbReference type="Pfam" id="PF07715"/>
    </source>
</evidence>
<evidence type="ECO:0000256" key="3">
    <source>
        <dbReference type="ARBA" id="ARBA00022448"/>
    </source>
</evidence>
<keyword evidence="5" id="KW-0410">Iron transport</keyword>
<evidence type="ECO:0000256" key="9">
    <source>
        <dbReference type="ARBA" id="ARBA00023065"/>
    </source>
</evidence>
<accession>A0A917J2W1</accession>
<dbReference type="PROSITE" id="PS52016">
    <property type="entry name" value="TONB_DEPENDENT_REC_3"/>
    <property type="match status" value="1"/>
</dbReference>
<feature type="domain" description="TonB-dependent receptor plug" evidence="18">
    <location>
        <begin position="230"/>
        <end position="324"/>
    </location>
</feature>
<comment type="caution">
    <text evidence="19">The sequence shown here is derived from an EMBL/GenBank/DDBJ whole genome shotgun (WGS) entry which is preliminary data.</text>
</comment>
<dbReference type="GO" id="GO:0038023">
    <property type="term" value="F:signaling receptor activity"/>
    <property type="evidence" value="ECO:0007669"/>
    <property type="project" value="InterPro"/>
</dbReference>
<dbReference type="AlphaFoldDB" id="A0A917J2W1"/>
<evidence type="ECO:0000256" key="14">
    <source>
        <dbReference type="PROSITE-ProRule" id="PRU01360"/>
    </source>
</evidence>
<keyword evidence="9" id="KW-0406">Ion transport</keyword>
<dbReference type="CDD" id="cd01347">
    <property type="entry name" value="ligand_gated_channel"/>
    <property type="match status" value="1"/>
</dbReference>
<dbReference type="InterPro" id="IPR039426">
    <property type="entry name" value="TonB-dep_rcpt-like"/>
</dbReference>
<evidence type="ECO:0000313" key="19">
    <source>
        <dbReference type="EMBL" id="GGH73775.1"/>
    </source>
</evidence>
<dbReference type="GO" id="GO:0009279">
    <property type="term" value="C:cell outer membrane"/>
    <property type="evidence" value="ECO:0007669"/>
    <property type="project" value="UniProtKB-SubCell"/>
</dbReference>
<dbReference type="NCBIfam" id="TIGR01783">
    <property type="entry name" value="TonB-siderophor"/>
    <property type="match status" value="1"/>
</dbReference>
<dbReference type="InterPro" id="IPR036942">
    <property type="entry name" value="Beta-barrel_TonB_sf"/>
</dbReference>
<keyword evidence="3 14" id="KW-0813">Transport</keyword>
<keyword evidence="13 14" id="KW-0998">Cell outer membrane</keyword>
<evidence type="ECO:0000256" key="7">
    <source>
        <dbReference type="ARBA" id="ARBA00022729"/>
    </source>
</evidence>
<dbReference type="Pfam" id="PF00593">
    <property type="entry name" value="TonB_dep_Rec_b-barrel"/>
    <property type="match status" value="1"/>
</dbReference>
<dbReference type="Pfam" id="PF13715">
    <property type="entry name" value="CarbopepD_reg_2"/>
    <property type="match status" value="1"/>
</dbReference>
<dbReference type="GO" id="GO:0015344">
    <property type="term" value="F:siderophore uptake transmembrane transporter activity"/>
    <property type="evidence" value="ECO:0007669"/>
    <property type="project" value="TreeGrafter"/>
</dbReference>
<dbReference type="GO" id="GO:0015891">
    <property type="term" value="P:siderophore transport"/>
    <property type="evidence" value="ECO:0007669"/>
    <property type="project" value="InterPro"/>
</dbReference>
<feature type="domain" description="TonB-dependent receptor-like beta-barrel" evidence="17">
    <location>
        <begin position="426"/>
        <end position="871"/>
    </location>
</feature>
<dbReference type="Gene3D" id="2.40.170.20">
    <property type="entry name" value="TonB-dependent receptor, beta-barrel domain"/>
    <property type="match status" value="1"/>
</dbReference>
<evidence type="ECO:0000313" key="20">
    <source>
        <dbReference type="Proteomes" id="UP000627292"/>
    </source>
</evidence>
<feature type="chain" id="PRO_5037322866" evidence="16">
    <location>
        <begin position="33"/>
        <end position="899"/>
    </location>
</feature>
<dbReference type="InterPro" id="IPR000531">
    <property type="entry name" value="Beta-barrel_TonB"/>
</dbReference>